<protein>
    <recommendedName>
        <fullName evidence="3">Secreted protein</fullName>
    </recommendedName>
</protein>
<accession>A0A1E1IWZ0</accession>
<evidence type="ECO:0000256" key="1">
    <source>
        <dbReference type="SAM" id="SignalP"/>
    </source>
</evidence>
<proteinExistence type="predicted"/>
<name>A0A1E1IWZ0_LEIGU</name>
<reference evidence="2" key="1">
    <citation type="submission" date="2012-08" db="EMBL/GenBank/DDBJ databases">
        <title>Comparative genomics of metastatic and non-metastatic Leishmania guyanensis provides insights into polygenic factors involved in Leishmania RNA virus infection.</title>
        <authorList>
            <person name="Smith D."/>
            <person name="Hertz-Fowler C."/>
            <person name="Martin R."/>
            <person name="Dickens N."/>
            <person name="Fasel N."/>
            <person name="Falquet L."/>
            <person name="Beverley S."/>
            <person name="Zangger H."/>
            <person name="Calderon-Copete S."/>
            <person name="Mottram J."/>
            <person name="Xenarios I."/>
        </authorList>
    </citation>
    <scope>NUCLEOTIDE SEQUENCE</scope>
    <source>
        <strain evidence="2">MHOM/BR/75/M4147/SSU:IR2SAT-LUC</strain>
    </source>
</reference>
<organism evidence="2">
    <name type="scientific">Leishmania guyanensis</name>
    <dbReference type="NCBI Taxonomy" id="5670"/>
    <lineage>
        <taxon>Eukaryota</taxon>
        <taxon>Discoba</taxon>
        <taxon>Euglenozoa</taxon>
        <taxon>Kinetoplastea</taxon>
        <taxon>Metakinetoplastina</taxon>
        <taxon>Trypanosomatida</taxon>
        <taxon>Trypanosomatidae</taxon>
        <taxon>Leishmaniinae</taxon>
        <taxon>Leishmania</taxon>
        <taxon>Leishmania guyanensis species complex</taxon>
    </lineage>
</organism>
<evidence type="ECO:0008006" key="3">
    <source>
        <dbReference type="Google" id="ProtNLM"/>
    </source>
</evidence>
<dbReference type="EMBL" id="CALQ01000930">
    <property type="protein sequence ID" value="CCM15804.1"/>
    <property type="molecule type" value="Genomic_DNA"/>
</dbReference>
<gene>
    <name evidence="2" type="primary">LgM4147LRVhigh.23.01080.01920</name>
    <name evidence="2" type="ORF">BN36_2333190</name>
</gene>
<keyword evidence="1" id="KW-0732">Signal</keyword>
<evidence type="ECO:0000313" key="2">
    <source>
        <dbReference type="EMBL" id="CCM15804.1"/>
    </source>
</evidence>
<dbReference type="AlphaFoldDB" id="A0A1E1IWZ0"/>
<sequence length="76" mass="8485">MFFLLLCPLPSFLPHPLFLLFSPLSLSLFEECYPSSSASAFPPYLACTPLRVRRESDEGQARSLFPVFVLSASCLL</sequence>
<feature type="signal peptide" evidence="1">
    <location>
        <begin position="1"/>
        <end position="27"/>
    </location>
</feature>
<feature type="chain" id="PRO_5009113798" description="Secreted protein" evidence="1">
    <location>
        <begin position="28"/>
        <end position="76"/>
    </location>
</feature>